<dbReference type="Pfam" id="PF00271">
    <property type="entry name" value="Helicase_C"/>
    <property type="match status" value="1"/>
</dbReference>
<dbReference type="InterPro" id="IPR027417">
    <property type="entry name" value="P-loop_NTPase"/>
</dbReference>
<proteinExistence type="predicted"/>
<dbReference type="InterPro" id="IPR038718">
    <property type="entry name" value="SNF2-like_sf"/>
</dbReference>
<dbReference type="GO" id="GO:0016787">
    <property type="term" value="F:hydrolase activity"/>
    <property type="evidence" value="ECO:0007669"/>
    <property type="project" value="UniProtKB-KW"/>
</dbReference>
<feature type="domain" description="Helicase ATP-binding" evidence="4">
    <location>
        <begin position="624"/>
        <end position="783"/>
    </location>
</feature>
<keyword evidence="2" id="KW-0863">Zinc-finger</keyword>
<keyword evidence="2" id="KW-0479">Metal-binding</keyword>
<comment type="caution">
    <text evidence="6">The sequence shown here is derived from an EMBL/GenBank/DDBJ whole genome shotgun (WGS) entry which is preliminary data.</text>
</comment>
<feature type="domain" description="Helicase C-terminal" evidence="5">
    <location>
        <begin position="895"/>
        <end position="1054"/>
    </location>
</feature>
<protein>
    <submittedName>
        <fullName evidence="6">Snf2 family protein</fullName>
    </submittedName>
</protein>
<dbReference type="Pfam" id="PF00176">
    <property type="entry name" value="SNF2-rel_dom"/>
    <property type="match status" value="1"/>
</dbReference>
<accession>A0A242JYQ2</accession>
<dbReference type="RefSeq" id="WP_086285187.1">
    <property type="nucleotide sequence ID" value="NZ_NGMO01000003.1"/>
</dbReference>
<dbReference type="PROSITE" id="PS50966">
    <property type="entry name" value="ZF_SWIM"/>
    <property type="match status" value="1"/>
</dbReference>
<evidence type="ECO:0000256" key="1">
    <source>
        <dbReference type="ARBA" id="ARBA00022801"/>
    </source>
</evidence>
<dbReference type="PROSITE" id="PS51194">
    <property type="entry name" value="HELICASE_CTER"/>
    <property type="match status" value="1"/>
</dbReference>
<dbReference type="InterPro" id="IPR013663">
    <property type="entry name" value="Helicase_SWF/SNF/SWI_bac"/>
</dbReference>
<dbReference type="EMBL" id="NGMO01000003">
    <property type="protein sequence ID" value="OTP10448.1"/>
    <property type="molecule type" value="Genomic_DNA"/>
</dbReference>
<dbReference type="Gene3D" id="3.40.50.10810">
    <property type="entry name" value="Tandem AAA-ATPase domain"/>
    <property type="match status" value="1"/>
</dbReference>
<dbReference type="PROSITE" id="PS51192">
    <property type="entry name" value="HELICASE_ATP_BIND_1"/>
    <property type="match status" value="1"/>
</dbReference>
<dbReference type="Pfam" id="PF08455">
    <property type="entry name" value="SNF2_assoc"/>
    <property type="match status" value="1"/>
</dbReference>
<keyword evidence="7" id="KW-1185">Reference proteome</keyword>
<evidence type="ECO:0000259" key="4">
    <source>
        <dbReference type="PROSITE" id="PS51192"/>
    </source>
</evidence>
<dbReference type="GO" id="GO:0005524">
    <property type="term" value="F:ATP binding"/>
    <property type="evidence" value="ECO:0007669"/>
    <property type="project" value="InterPro"/>
</dbReference>
<dbReference type="FunFam" id="3.40.50.300:FF:000533">
    <property type="entry name" value="Helicase, Snf2 family"/>
    <property type="match status" value="1"/>
</dbReference>
<dbReference type="SMART" id="SM00490">
    <property type="entry name" value="HELICc"/>
    <property type="match status" value="1"/>
</dbReference>
<dbReference type="AlphaFoldDB" id="A0A242JYQ2"/>
<dbReference type="Gene3D" id="3.40.50.300">
    <property type="entry name" value="P-loop containing nucleotide triphosphate hydrolases"/>
    <property type="match status" value="1"/>
</dbReference>
<keyword evidence="2" id="KW-0862">Zinc</keyword>
<sequence>MKWSIPEKVIARGRQYLQEDRVLSVVPDQAQKIWHAEVLGSELYLVDLDGTAKEVDFCQCPYWEEHHYCKHTVAVELYLRSKNLSRIMKNDQPMIEPVKKSSEGELITKGFSKLQMKRPSKTPPPLVIDYQVDQIETNQYHPELSILAVSLRVGFLDSAKKTYIVKNIYDFLHDYTEANIYTINKQYQFRLERQVFQQEDQQLLDTLVDCAQTQHLLGANGVQVKGKLDKRYLLLPIEQAQYLLEKMNQTTRLQVQINEQNYQSIEFSDKEKPLAFSVTKQNEAYQLKALNDFDLYLSHYQWGMYQGTFYQVTKHQQTIYLTWKQLMRRFDTPEVLFHKKELSSLFKEILPFLSEIGEVDVANEVKAEVEDIPVKFVFVFKKLKGNIQARVDFVYGDVIYSTDQRHENTQDQTTEILRDKAQEERVLDLFRMYRYQKNETGYERILPEKEELYAFFRTELAVFRQFGEVRIGKKLRELYLDAQKHQPKIDVEETGSWLDIRFDVTGINEQEIDSVLQSLLRNDAFYTLENGQVLSFDSEEFQQTSQILQQFRESIHSEDGIIQVPKNQGLMIQEKLAGSNATFGESFQQMIRDLIDPTNYQVELPKTLQAQLRDYQKHGFQWLKMLGHYQFGGILADEMGLGKTLQTIAFLLSEKEEKGNLSAVIVAPASLIYNWQAEVKKFAPTLSVQVINGNKKERENLLADPVDIRVTSYASLRQDLTEYQSSEINYLILDEAQMVKNSGTKTAQALRELKVPQRFALSGTPIENNLEELWSLFATIMPGFFPNRTRFRELTTEEIAQMIRPFVLRRDKQTVLQDLPEKTEMNLYSALTEEQKTVYLAYLRQMREEISSMDSESFKKNRIGILAGLTRLRQICCDPRLFIEDYQGGSGKLEQVRDLLLAAKENNRRVLLFSQFTGMLTILEQELNDLGISTFYLRGSTKSKDRLTMVDAFNEGEKDVFLISLKAGGTGLNLTGADTVILYDLWWNPAIEEQAAGRAHRIGQKNVVEVWRMIAEGTIEERMNSLQQEKRELFQKVILGNEEQLTKLTEEDIRLILSIGDLEE</sequence>
<dbReference type="CDD" id="cd18012">
    <property type="entry name" value="DEXQc_arch_SWI2_SNF2"/>
    <property type="match status" value="1"/>
</dbReference>
<keyword evidence="1" id="KW-0378">Hydrolase</keyword>
<dbReference type="STRING" id="1987383.A5844_002148"/>
<reference evidence="6 7" key="1">
    <citation type="submission" date="2017-05" db="EMBL/GenBank/DDBJ databases">
        <title>The Genome Sequence of Enterococcus sp. 10A9_DIV0425.</title>
        <authorList>
            <consortium name="The Broad Institute Genomics Platform"/>
            <consortium name="The Broad Institute Genomic Center for Infectious Diseases"/>
            <person name="Earl A."/>
            <person name="Manson A."/>
            <person name="Schwartman J."/>
            <person name="Gilmore M."/>
            <person name="Abouelleil A."/>
            <person name="Cao P."/>
            <person name="Chapman S."/>
            <person name="Cusick C."/>
            <person name="Shea T."/>
            <person name="Young S."/>
            <person name="Neafsey D."/>
            <person name="Nusbaum C."/>
            <person name="Birren B."/>
        </authorList>
    </citation>
    <scope>NUCLEOTIDE SEQUENCE [LARGE SCALE GENOMIC DNA]</scope>
    <source>
        <strain evidence="6 7">10A9_DIV0425</strain>
    </source>
</reference>
<evidence type="ECO:0000313" key="7">
    <source>
        <dbReference type="Proteomes" id="UP000194933"/>
    </source>
</evidence>
<dbReference type="CDD" id="cd18793">
    <property type="entry name" value="SF2_C_SNF"/>
    <property type="match status" value="1"/>
</dbReference>
<evidence type="ECO:0000313" key="6">
    <source>
        <dbReference type="EMBL" id="OTP10448.1"/>
    </source>
</evidence>
<dbReference type="GO" id="GO:0008270">
    <property type="term" value="F:zinc ion binding"/>
    <property type="evidence" value="ECO:0007669"/>
    <property type="project" value="UniProtKB-KW"/>
</dbReference>
<dbReference type="PANTHER" id="PTHR10799">
    <property type="entry name" value="SNF2/RAD54 HELICASE FAMILY"/>
    <property type="match status" value="1"/>
</dbReference>
<dbReference type="InterPro" id="IPR000330">
    <property type="entry name" value="SNF2_N"/>
</dbReference>
<dbReference type="SUPFAM" id="SSF52540">
    <property type="entry name" value="P-loop containing nucleoside triphosphate hydrolases"/>
    <property type="match status" value="2"/>
</dbReference>
<evidence type="ECO:0000259" key="3">
    <source>
        <dbReference type="PROSITE" id="PS50966"/>
    </source>
</evidence>
<dbReference type="Proteomes" id="UP000194933">
    <property type="component" value="Unassembled WGS sequence"/>
</dbReference>
<evidence type="ECO:0000256" key="2">
    <source>
        <dbReference type="PROSITE-ProRule" id="PRU00325"/>
    </source>
</evidence>
<dbReference type="SMART" id="SM00487">
    <property type="entry name" value="DEXDc"/>
    <property type="match status" value="1"/>
</dbReference>
<gene>
    <name evidence="6" type="ORF">A5844_002148</name>
</gene>
<dbReference type="InterPro" id="IPR007527">
    <property type="entry name" value="Znf_SWIM"/>
</dbReference>
<feature type="domain" description="SWIM-type" evidence="3">
    <location>
        <begin position="44"/>
        <end position="80"/>
    </location>
</feature>
<dbReference type="InterPro" id="IPR049730">
    <property type="entry name" value="SNF2/RAD54-like_C"/>
</dbReference>
<dbReference type="InterPro" id="IPR001650">
    <property type="entry name" value="Helicase_C-like"/>
</dbReference>
<organism evidence="6 7">
    <name type="scientific">Candidatus Enterococcus wittei</name>
    <dbReference type="NCBI Taxonomy" id="1987383"/>
    <lineage>
        <taxon>Bacteria</taxon>
        <taxon>Bacillati</taxon>
        <taxon>Bacillota</taxon>
        <taxon>Bacilli</taxon>
        <taxon>Lactobacillales</taxon>
        <taxon>Enterococcaceae</taxon>
        <taxon>Enterococcus</taxon>
    </lineage>
</organism>
<dbReference type="InterPro" id="IPR014001">
    <property type="entry name" value="Helicase_ATP-bd"/>
</dbReference>
<evidence type="ECO:0000259" key="5">
    <source>
        <dbReference type="PROSITE" id="PS51194"/>
    </source>
</evidence>
<name>A0A242JYQ2_9ENTE</name>
<dbReference type="Pfam" id="PF04434">
    <property type="entry name" value="SWIM"/>
    <property type="match status" value="1"/>
</dbReference>